<sequence length="57" mass="6303">MEERGWLPMPVEGCKGCSTTGGVYSCPEHSPNTHIRKLSYPSIQCPHCGKDIVVKEE</sequence>
<name>A0A6M3L573_9ZZZZ</name>
<reference evidence="1" key="1">
    <citation type="submission" date="2020-03" db="EMBL/GenBank/DDBJ databases">
        <title>The deep terrestrial virosphere.</title>
        <authorList>
            <person name="Holmfeldt K."/>
            <person name="Nilsson E."/>
            <person name="Simone D."/>
            <person name="Lopez-Fernandez M."/>
            <person name="Wu X."/>
            <person name="de Brujin I."/>
            <person name="Lundin D."/>
            <person name="Andersson A."/>
            <person name="Bertilsson S."/>
            <person name="Dopson M."/>
        </authorList>
    </citation>
    <scope>NUCLEOTIDE SEQUENCE</scope>
    <source>
        <strain evidence="1">MM415B02491</strain>
    </source>
</reference>
<evidence type="ECO:0000313" key="1">
    <source>
        <dbReference type="EMBL" id="QJA89836.1"/>
    </source>
</evidence>
<proteinExistence type="predicted"/>
<organism evidence="1">
    <name type="scientific">viral metagenome</name>
    <dbReference type="NCBI Taxonomy" id="1070528"/>
    <lineage>
        <taxon>unclassified sequences</taxon>
        <taxon>metagenomes</taxon>
        <taxon>organismal metagenomes</taxon>
    </lineage>
</organism>
<dbReference type="PROSITE" id="PS51257">
    <property type="entry name" value="PROKAR_LIPOPROTEIN"/>
    <property type="match status" value="1"/>
</dbReference>
<dbReference type="EMBL" id="MT142872">
    <property type="protein sequence ID" value="QJA89836.1"/>
    <property type="molecule type" value="Genomic_DNA"/>
</dbReference>
<dbReference type="AlphaFoldDB" id="A0A6M3L573"/>
<accession>A0A6M3L573</accession>
<protein>
    <submittedName>
        <fullName evidence="1">Uncharacterized protein</fullName>
    </submittedName>
</protein>
<gene>
    <name evidence="1" type="ORF">MM415B02491_0004</name>
</gene>